<dbReference type="InterPro" id="IPR036979">
    <property type="entry name" value="CM_dom_sf"/>
</dbReference>
<dbReference type="Proteomes" id="UP000441797">
    <property type="component" value="Unassembled WGS sequence"/>
</dbReference>
<feature type="binding site" evidence="2">
    <location>
        <position position="31"/>
    </location>
    <ligand>
        <name>substrate</name>
    </ligand>
</feature>
<dbReference type="Gene3D" id="1.20.59.10">
    <property type="entry name" value="Chorismate mutase"/>
    <property type="match status" value="1"/>
</dbReference>
<keyword evidence="5" id="KW-1185">Reference proteome</keyword>
<dbReference type="InterPro" id="IPR036263">
    <property type="entry name" value="Chorismate_II_sf"/>
</dbReference>
<dbReference type="PANTHER" id="PTHR38041">
    <property type="entry name" value="CHORISMATE MUTASE"/>
    <property type="match status" value="1"/>
</dbReference>
<evidence type="ECO:0000256" key="2">
    <source>
        <dbReference type="PIRSR" id="PIRSR029775-1"/>
    </source>
</evidence>
<dbReference type="PROSITE" id="PS51168">
    <property type="entry name" value="CHORISMATE_MUT_2"/>
    <property type="match status" value="1"/>
</dbReference>
<dbReference type="OrthoDB" id="514491at2"/>
<proteinExistence type="predicted"/>
<dbReference type="GO" id="GO:0004106">
    <property type="term" value="F:chorismate mutase activity"/>
    <property type="evidence" value="ECO:0007669"/>
    <property type="project" value="InterPro"/>
</dbReference>
<dbReference type="RefSeq" id="WP_105218256.1">
    <property type="nucleotide sequence ID" value="NZ_CAWNSU010000076.1"/>
</dbReference>
<feature type="domain" description="Chorismate mutase" evidence="3">
    <location>
        <begin position="4"/>
        <end position="94"/>
    </location>
</feature>
<dbReference type="GO" id="GO:0016835">
    <property type="term" value="F:carbon-oxygen lyase activity"/>
    <property type="evidence" value="ECO:0007669"/>
    <property type="project" value="InterPro"/>
</dbReference>
<sequence>MKAPNECSNIQEIRSAIDAIDREVIKALSDRFVYVRAAAKFKTSEASVKAAERFNAMLQQRRIWAEESGLNPDVVEKLYRDLVNYFINEELKHWQSNSKSKN</sequence>
<dbReference type="NCBIfam" id="NF005475">
    <property type="entry name" value="PRK07075.1"/>
    <property type="match status" value="1"/>
</dbReference>
<dbReference type="GO" id="GO:0009697">
    <property type="term" value="P:salicylic acid biosynthetic process"/>
    <property type="evidence" value="ECO:0007669"/>
    <property type="project" value="InterPro"/>
</dbReference>
<evidence type="ECO:0000313" key="5">
    <source>
        <dbReference type="Proteomes" id="UP000441797"/>
    </source>
</evidence>
<dbReference type="InterPro" id="IPR008241">
    <property type="entry name" value="Isochorismate_pyruvate-lyase"/>
</dbReference>
<evidence type="ECO:0000313" key="4">
    <source>
        <dbReference type="EMBL" id="MUL36557.1"/>
    </source>
</evidence>
<dbReference type="AlphaFoldDB" id="A0A6N8FWN5"/>
<keyword evidence="4" id="KW-0456">Lyase</keyword>
<feature type="binding site" evidence="2">
    <location>
        <position position="14"/>
    </location>
    <ligand>
        <name>substrate</name>
    </ligand>
</feature>
<gene>
    <name evidence="4" type="ORF">BWI75_09390</name>
</gene>
<dbReference type="PANTHER" id="PTHR38041:SF1">
    <property type="entry name" value="CHORISMATE MUTASE"/>
    <property type="match status" value="1"/>
</dbReference>
<dbReference type="InterPro" id="IPR002701">
    <property type="entry name" value="CM_II_prokaryot"/>
</dbReference>
<evidence type="ECO:0000259" key="3">
    <source>
        <dbReference type="PROSITE" id="PS51168"/>
    </source>
</evidence>
<keyword evidence="1" id="KW-0413">Isomerase</keyword>
<dbReference type="SUPFAM" id="SSF48600">
    <property type="entry name" value="Chorismate mutase II"/>
    <property type="match status" value="1"/>
</dbReference>
<feature type="binding site" evidence="2">
    <location>
        <position position="90"/>
    </location>
    <ligand>
        <name>substrate</name>
    </ligand>
</feature>
<organism evidence="4 5">
    <name type="scientific">Gloeocapsopsis dulcis AAB1 = 1H9</name>
    <dbReference type="NCBI Taxonomy" id="1433147"/>
    <lineage>
        <taxon>Bacteria</taxon>
        <taxon>Bacillati</taxon>
        <taxon>Cyanobacteriota</taxon>
        <taxon>Cyanophyceae</taxon>
        <taxon>Oscillatoriophycideae</taxon>
        <taxon>Chroococcales</taxon>
        <taxon>Chroococcaceae</taxon>
        <taxon>Gloeocapsopsis</taxon>
        <taxon>Gloeocapsopsis dulcis</taxon>
    </lineage>
</organism>
<protein>
    <submittedName>
        <fullName evidence="4">Isochorismate-pyruvate lyase</fullName>
    </submittedName>
</protein>
<accession>A0A6N8FWN5</accession>
<dbReference type="InterPro" id="IPR051331">
    <property type="entry name" value="Chorismate_mutase-related"/>
</dbReference>
<dbReference type="SMART" id="SM00830">
    <property type="entry name" value="CM_2"/>
    <property type="match status" value="1"/>
</dbReference>
<keyword evidence="4" id="KW-0670">Pyruvate</keyword>
<name>A0A6N8FWN5_9CHRO</name>
<dbReference type="PIRSF" id="PIRSF029775">
    <property type="entry name" value="Isochor_pyr_lyas"/>
    <property type="match status" value="1"/>
</dbReference>
<comment type="caution">
    <text evidence="4">The sequence shown here is derived from an EMBL/GenBank/DDBJ whole genome shotgun (WGS) entry which is preliminary data.</text>
</comment>
<feature type="binding site" evidence="2">
    <location>
        <position position="42"/>
    </location>
    <ligand>
        <name>substrate</name>
    </ligand>
</feature>
<reference evidence="4 5" key="1">
    <citation type="journal article" date="2019" name="Front. Microbiol.">
        <title>Genomic Features for Desiccation Tolerance and Sugar Biosynthesis in the Extremophile Gloeocapsopsis sp. UTEX B3054.</title>
        <authorList>
            <person name="Urrejola C."/>
            <person name="Alcorta J."/>
            <person name="Salas L."/>
            <person name="Vasquez M."/>
            <person name="Polz M.F."/>
            <person name="Vicuna R."/>
            <person name="Diez B."/>
        </authorList>
    </citation>
    <scope>NUCLEOTIDE SEQUENCE [LARGE SCALE GENOMIC DNA]</scope>
    <source>
        <strain evidence="4 5">1H9</strain>
    </source>
</reference>
<dbReference type="GO" id="GO:0046417">
    <property type="term" value="P:chorismate metabolic process"/>
    <property type="evidence" value="ECO:0007669"/>
    <property type="project" value="InterPro"/>
</dbReference>
<dbReference type="EMBL" id="NAPY01000012">
    <property type="protein sequence ID" value="MUL36557.1"/>
    <property type="molecule type" value="Genomic_DNA"/>
</dbReference>
<dbReference type="Pfam" id="PF01817">
    <property type="entry name" value="CM_2"/>
    <property type="match status" value="1"/>
</dbReference>
<evidence type="ECO:0000256" key="1">
    <source>
        <dbReference type="ARBA" id="ARBA00023235"/>
    </source>
</evidence>